<accession>A0A8S1MQW2</accession>
<dbReference type="OrthoDB" id="297210at2759"/>
<protein>
    <submittedName>
        <fullName evidence="2">Uncharacterized protein</fullName>
    </submittedName>
</protein>
<dbReference type="GO" id="GO:0005737">
    <property type="term" value="C:cytoplasm"/>
    <property type="evidence" value="ECO:0007669"/>
    <property type="project" value="TreeGrafter"/>
</dbReference>
<proteinExistence type="predicted"/>
<dbReference type="PANTHER" id="PTHR13601:SF2">
    <property type="entry name" value="GAMETOGENETIN-BINDING PROTEIN 2"/>
    <property type="match status" value="1"/>
</dbReference>
<dbReference type="InterPro" id="IPR026073">
    <property type="entry name" value="GGNBP2"/>
</dbReference>
<organism evidence="2 3">
    <name type="scientific">Paramecium sonneborni</name>
    <dbReference type="NCBI Taxonomy" id="65129"/>
    <lineage>
        <taxon>Eukaryota</taxon>
        <taxon>Sar</taxon>
        <taxon>Alveolata</taxon>
        <taxon>Ciliophora</taxon>
        <taxon>Intramacronucleata</taxon>
        <taxon>Oligohymenophorea</taxon>
        <taxon>Peniculida</taxon>
        <taxon>Parameciidae</taxon>
        <taxon>Paramecium</taxon>
    </lineage>
</organism>
<feature type="compositionally biased region" description="Polar residues" evidence="1">
    <location>
        <begin position="325"/>
        <end position="337"/>
    </location>
</feature>
<feature type="region of interest" description="Disordered" evidence="1">
    <location>
        <begin position="303"/>
        <end position="337"/>
    </location>
</feature>
<dbReference type="EMBL" id="CAJJDN010000043">
    <property type="protein sequence ID" value="CAD8082560.1"/>
    <property type="molecule type" value="Genomic_DNA"/>
</dbReference>
<comment type="caution">
    <text evidence="2">The sequence shown here is derived from an EMBL/GenBank/DDBJ whole genome shotgun (WGS) entry which is preliminary data.</text>
</comment>
<reference evidence="2" key="1">
    <citation type="submission" date="2021-01" db="EMBL/GenBank/DDBJ databases">
        <authorList>
            <consortium name="Genoscope - CEA"/>
            <person name="William W."/>
        </authorList>
    </citation>
    <scope>NUCLEOTIDE SEQUENCE</scope>
</reference>
<dbReference type="AlphaFoldDB" id="A0A8S1MQW2"/>
<evidence type="ECO:0000256" key="1">
    <source>
        <dbReference type="SAM" id="MobiDB-lite"/>
    </source>
</evidence>
<dbReference type="PANTHER" id="PTHR13601">
    <property type="entry name" value="GAMETOGENETIN-BINDING PROTEIN 2"/>
    <property type="match status" value="1"/>
</dbReference>
<feature type="compositionally biased region" description="Basic residues" evidence="1">
    <location>
        <begin position="309"/>
        <end position="321"/>
    </location>
</feature>
<sequence length="393" mass="47200">MESQKLSQQLLKQCLYVSKSEFIEQINLKCSRCISALKDYITLNQKDKYITINSEISLNDDLIHSQYIFKTLSKLSSYGQLTNLQYQVFSKRLFHQTIKKDANYIHQNKSQKQTSKNIFIIFLMKLWKKIKILLSKKKNLINIYKQSKINWIQNYLKTKKFCSSCKQNIYAVLKHFKQQIYQSECACSINCFIKYDQQKNEILIPYDAILLNELLNKVQIQPFYQHASTEEDAQEELLICIGLLIKDKLITLYREYKSQQFIKYTFYQQIGDIFSKRLENCNKMKECYSSKLQELEQYLMQEDEQKDKQRQKRKQKRKKRKEQQLSSDGSVKTNYQQESSRRSIKFYQNILVGKEAYQFIHKLEMNQSSYKKISIRNKQQKKIIKRINKIMLV</sequence>
<name>A0A8S1MQW2_9CILI</name>
<dbReference type="Proteomes" id="UP000692954">
    <property type="component" value="Unassembled WGS sequence"/>
</dbReference>
<evidence type="ECO:0000313" key="3">
    <source>
        <dbReference type="Proteomes" id="UP000692954"/>
    </source>
</evidence>
<evidence type="ECO:0000313" key="2">
    <source>
        <dbReference type="EMBL" id="CAD8082560.1"/>
    </source>
</evidence>
<gene>
    <name evidence="2" type="ORF">PSON_ATCC_30995.1.T0430276</name>
</gene>
<keyword evidence="3" id="KW-1185">Reference proteome</keyword>
<dbReference type="GO" id="GO:0005634">
    <property type="term" value="C:nucleus"/>
    <property type="evidence" value="ECO:0007669"/>
    <property type="project" value="TreeGrafter"/>
</dbReference>